<dbReference type="InterPro" id="IPR028366">
    <property type="entry name" value="PhoU"/>
</dbReference>
<evidence type="ECO:0000256" key="5">
    <source>
        <dbReference type="ARBA" id="ARBA00022490"/>
    </source>
</evidence>
<evidence type="ECO:0000256" key="3">
    <source>
        <dbReference type="ARBA" id="ARBA00011738"/>
    </source>
</evidence>
<keyword evidence="4 7" id="KW-0813">Transport</keyword>
<keyword evidence="6 7" id="KW-0592">Phosphate transport</keyword>
<evidence type="ECO:0000256" key="6">
    <source>
        <dbReference type="ARBA" id="ARBA00022592"/>
    </source>
</evidence>
<comment type="similarity">
    <text evidence="2 7">Belongs to the PhoU family.</text>
</comment>
<organism evidence="9 10">
    <name type="scientific">Ligilactobacillus salivarius</name>
    <dbReference type="NCBI Taxonomy" id="1624"/>
    <lineage>
        <taxon>Bacteria</taxon>
        <taxon>Bacillati</taxon>
        <taxon>Bacillota</taxon>
        <taxon>Bacilli</taxon>
        <taxon>Lactobacillales</taxon>
        <taxon>Lactobacillaceae</taxon>
        <taxon>Ligilactobacillus</taxon>
    </lineage>
</organism>
<dbReference type="Gene3D" id="1.20.58.220">
    <property type="entry name" value="Phosphate transport system protein phou homolog 2, domain 2"/>
    <property type="match status" value="1"/>
</dbReference>
<comment type="subunit">
    <text evidence="3 7">Homodimer.</text>
</comment>
<comment type="subcellular location">
    <subcellularLocation>
        <location evidence="1 7">Cytoplasm</location>
    </subcellularLocation>
</comment>
<dbReference type="GO" id="GO:0005737">
    <property type="term" value="C:cytoplasm"/>
    <property type="evidence" value="ECO:0007669"/>
    <property type="project" value="UniProtKB-SubCell"/>
</dbReference>
<feature type="domain" description="PhoU" evidence="8">
    <location>
        <begin position="18"/>
        <end position="103"/>
    </location>
</feature>
<dbReference type="FunFam" id="1.20.58.220:FF:000004">
    <property type="entry name" value="Phosphate-specific transport system accessory protein PhoU"/>
    <property type="match status" value="1"/>
</dbReference>
<evidence type="ECO:0000256" key="7">
    <source>
        <dbReference type="PIRNR" id="PIRNR003107"/>
    </source>
</evidence>
<dbReference type="InterPro" id="IPR038078">
    <property type="entry name" value="PhoU-like_sf"/>
</dbReference>
<evidence type="ECO:0000313" key="9">
    <source>
        <dbReference type="EMBL" id="WHS18247.1"/>
    </source>
</evidence>
<dbReference type="GO" id="GO:0006817">
    <property type="term" value="P:phosphate ion transport"/>
    <property type="evidence" value="ECO:0007669"/>
    <property type="project" value="UniProtKB-KW"/>
</dbReference>
<proteinExistence type="inferred from homology"/>
<dbReference type="PIRSF" id="PIRSF003107">
    <property type="entry name" value="PhoU"/>
    <property type="match status" value="1"/>
</dbReference>
<dbReference type="InterPro" id="IPR026022">
    <property type="entry name" value="PhoU_dom"/>
</dbReference>
<comment type="function">
    <text evidence="7">Plays a role in the regulation of phosphate uptake.</text>
</comment>
<gene>
    <name evidence="9" type="primary">phoU</name>
    <name evidence="9" type="ORF">O2U02_03250</name>
</gene>
<sequence length="224" mass="25741">MDEIYKDELKKLNGKYVEMGINVSEQIYQSTKAFIDHDSILAENIMRQDEKINEYEMTLEAQALDLMALKQPVAEDFRIVISILKASSDLERIGDHANSIARETIRIKGNSREKQIEINIAKITANIRKMLEMILDAYINNDDKKARKIAQDDLEIDKQYFQNYDLIVGMMARDTSKAVASSSYLTVIRLLERIGDHIVNLAEWVVYAKTGKLEELNPGKLNRK</sequence>
<feature type="domain" description="PhoU" evidence="8">
    <location>
        <begin position="122"/>
        <end position="205"/>
    </location>
</feature>
<evidence type="ECO:0000256" key="4">
    <source>
        <dbReference type="ARBA" id="ARBA00022448"/>
    </source>
</evidence>
<dbReference type="SUPFAM" id="SSF109755">
    <property type="entry name" value="PhoU-like"/>
    <property type="match status" value="1"/>
</dbReference>
<keyword evidence="5 7" id="KW-0963">Cytoplasm</keyword>
<dbReference type="Pfam" id="PF01895">
    <property type="entry name" value="PhoU"/>
    <property type="match status" value="2"/>
</dbReference>
<dbReference type="PANTHER" id="PTHR42930:SF3">
    <property type="entry name" value="PHOSPHATE-SPECIFIC TRANSPORT SYSTEM ACCESSORY PROTEIN PHOU"/>
    <property type="match status" value="1"/>
</dbReference>
<evidence type="ECO:0000313" key="10">
    <source>
        <dbReference type="Proteomes" id="UP001224533"/>
    </source>
</evidence>
<dbReference type="AlphaFoldDB" id="A0ABD7YXW8"/>
<dbReference type="RefSeq" id="WP_283472435.1">
    <property type="nucleotide sequence ID" value="NZ_CP114501.1"/>
</dbReference>
<dbReference type="PANTHER" id="PTHR42930">
    <property type="entry name" value="PHOSPHATE-SPECIFIC TRANSPORT SYSTEM ACCESSORY PROTEIN PHOU"/>
    <property type="match status" value="1"/>
</dbReference>
<accession>A0ABD7YXW8</accession>
<dbReference type="Proteomes" id="UP001224533">
    <property type="component" value="Chromosome"/>
</dbReference>
<evidence type="ECO:0000256" key="2">
    <source>
        <dbReference type="ARBA" id="ARBA00008107"/>
    </source>
</evidence>
<dbReference type="NCBIfam" id="TIGR02135">
    <property type="entry name" value="phoU_full"/>
    <property type="match status" value="1"/>
</dbReference>
<name>A0ABD7YXW8_9LACO</name>
<reference evidence="9 10" key="1">
    <citation type="submission" date="2022-12" db="EMBL/GenBank/DDBJ databases">
        <title>Assessment of beneficial effects and identification of host adaptation-associated genes of Ligilactobacillus salivarius isolated from Meles meles.</title>
        <authorList>
            <person name="Wang Y."/>
        </authorList>
    </citation>
    <scope>NUCLEOTIDE SEQUENCE [LARGE SCALE GENOMIC DNA]</scope>
    <source>
        <strain evidence="9 10">S35</strain>
    </source>
</reference>
<dbReference type="EMBL" id="CP114509">
    <property type="protein sequence ID" value="WHS18247.1"/>
    <property type="molecule type" value="Genomic_DNA"/>
</dbReference>
<evidence type="ECO:0000256" key="1">
    <source>
        <dbReference type="ARBA" id="ARBA00004496"/>
    </source>
</evidence>
<protein>
    <recommendedName>
        <fullName evidence="7">Phosphate-specific transport system accessory protein PhoU</fullName>
    </recommendedName>
</protein>
<evidence type="ECO:0000259" key="8">
    <source>
        <dbReference type="Pfam" id="PF01895"/>
    </source>
</evidence>